<evidence type="ECO:0000313" key="1">
    <source>
        <dbReference type="EMBL" id="KKM19518.1"/>
    </source>
</evidence>
<name>A0A0F9KBR5_9ZZZZ</name>
<gene>
    <name evidence="1" type="ORF">LCGC14_1654870</name>
</gene>
<sequence>MQLIKFIYDFRAIYNFTIIKEGYSAKLKVQSLSPHPGHLKPSSGKFSSSNSCPHLSHFHRNVYPF</sequence>
<comment type="caution">
    <text evidence="1">The sequence shown here is derived from an EMBL/GenBank/DDBJ whole genome shotgun (WGS) entry which is preliminary data.</text>
</comment>
<protein>
    <submittedName>
        <fullName evidence="1">Uncharacterized protein</fullName>
    </submittedName>
</protein>
<organism evidence="1">
    <name type="scientific">marine sediment metagenome</name>
    <dbReference type="NCBI Taxonomy" id="412755"/>
    <lineage>
        <taxon>unclassified sequences</taxon>
        <taxon>metagenomes</taxon>
        <taxon>ecological metagenomes</taxon>
    </lineage>
</organism>
<dbReference type="EMBL" id="LAZR01013969">
    <property type="protein sequence ID" value="KKM19518.1"/>
    <property type="molecule type" value="Genomic_DNA"/>
</dbReference>
<accession>A0A0F9KBR5</accession>
<dbReference type="AlphaFoldDB" id="A0A0F9KBR5"/>
<reference evidence="1" key="1">
    <citation type="journal article" date="2015" name="Nature">
        <title>Complex archaea that bridge the gap between prokaryotes and eukaryotes.</title>
        <authorList>
            <person name="Spang A."/>
            <person name="Saw J.H."/>
            <person name="Jorgensen S.L."/>
            <person name="Zaremba-Niedzwiedzka K."/>
            <person name="Martijn J."/>
            <person name="Lind A.E."/>
            <person name="van Eijk R."/>
            <person name="Schleper C."/>
            <person name="Guy L."/>
            <person name="Ettema T.J."/>
        </authorList>
    </citation>
    <scope>NUCLEOTIDE SEQUENCE</scope>
</reference>
<proteinExistence type="predicted"/>